<dbReference type="InterPro" id="IPR051398">
    <property type="entry name" value="Polysacch_Deacetylase"/>
</dbReference>
<keyword evidence="4" id="KW-0624">Polysaccharide degradation</keyword>
<feature type="compositionally biased region" description="Low complexity" evidence="2">
    <location>
        <begin position="70"/>
        <end position="90"/>
    </location>
</feature>
<dbReference type="SUPFAM" id="SSF88713">
    <property type="entry name" value="Glycoside hydrolase/deacetylase"/>
    <property type="match status" value="1"/>
</dbReference>
<dbReference type="PANTHER" id="PTHR34216:SF11">
    <property type="entry name" value="CHITOOLIGOSACCHARIDE DEACETYLASE"/>
    <property type="match status" value="1"/>
</dbReference>
<keyword evidence="4" id="KW-0858">Xylan degradation</keyword>
<keyword evidence="1" id="KW-0732">Signal</keyword>
<accession>A0A4U0NJA8</accession>
<dbReference type="GO" id="GO:0016798">
    <property type="term" value="F:hydrolase activity, acting on glycosyl bonds"/>
    <property type="evidence" value="ECO:0007669"/>
    <property type="project" value="UniProtKB-KW"/>
</dbReference>
<dbReference type="OrthoDB" id="9778320at2"/>
<dbReference type="InterPro" id="IPR002509">
    <property type="entry name" value="NODB_dom"/>
</dbReference>
<name>A0A4U0NJA8_9ACTN</name>
<dbReference type="PANTHER" id="PTHR34216">
    <property type="match status" value="1"/>
</dbReference>
<protein>
    <submittedName>
        <fullName evidence="4">Xylanase</fullName>
    </submittedName>
</protein>
<reference evidence="4 5" key="1">
    <citation type="submission" date="2019-04" db="EMBL/GenBank/DDBJ databases">
        <title>Streptomyces piniterrae sp. nov., a heliquinomycin-producing actinomycete isolated from rhizosphere soil of Pinus yunnanensis.</title>
        <authorList>
            <person name="Zhuang X."/>
            <person name="Zhao J."/>
        </authorList>
    </citation>
    <scope>NUCLEOTIDE SEQUENCE [LARGE SCALE GENOMIC DNA]</scope>
    <source>
        <strain evidence="5">jys28</strain>
    </source>
</reference>
<evidence type="ECO:0000313" key="4">
    <source>
        <dbReference type="EMBL" id="TJZ54337.1"/>
    </source>
</evidence>
<sequence>MTACLRGERLVEDSVEVEESDASGKIHIFQSSRIGTPLPGGLVRRRLHIRRHGLVALSLLTLAASAVSCTESRGGAPPPAASASKTAGGSQDSPSARPEHPSRPNFPAPATVRADELGAVPVLMYHQIVDRPRSVYDRSPRDFRAELERLAKEKYVPVTAGAYSTGKIGIPAGAHPVVLTFDDSTDSQFRLGKDGKPTADCAIGILLAVAREHPQFKPVATLFVNGGGFPATGTEKSLAWLHRNGFEIGNHTLDHANLRDISAAQAQHQIAADQKVITKSVPGAQVTSMGLPLGVQPNPASLGLKGSADGVTYRHDGAYLVGAGPAPSPYAADFDPVGIPRIRSASEHAQDAQFGSAHWLDQLAHGKVTRYTSDGDPDHISYPKSTTARLAKELRERGRAY</sequence>
<evidence type="ECO:0000256" key="2">
    <source>
        <dbReference type="SAM" id="MobiDB-lite"/>
    </source>
</evidence>
<dbReference type="InterPro" id="IPR011330">
    <property type="entry name" value="Glyco_hydro/deAcase_b/a-brl"/>
</dbReference>
<keyword evidence="4" id="KW-0378">Hydrolase</keyword>
<dbReference type="AlphaFoldDB" id="A0A4U0NJA8"/>
<dbReference type="Gene3D" id="3.20.20.370">
    <property type="entry name" value="Glycoside hydrolase/deacetylase"/>
    <property type="match status" value="1"/>
</dbReference>
<proteinExistence type="predicted"/>
<dbReference type="GO" id="GO:0045493">
    <property type="term" value="P:xylan catabolic process"/>
    <property type="evidence" value="ECO:0007669"/>
    <property type="project" value="UniProtKB-KW"/>
</dbReference>
<evidence type="ECO:0000256" key="1">
    <source>
        <dbReference type="ARBA" id="ARBA00022729"/>
    </source>
</evidence>
<keyword evidence="5" id="KW-1185">Reference proteome</keyword>
<organism evidence="4 5">
    <name type="scientific">Streptomyces piniterrae</name>
    <dbReference type="NCBI Taxonomy" id="2571125"/>
    <lineage>
        <taxon>Bacteria</taxon>
        <taxon>Bacillati</taxon>
        <taxon>Actinomycetota</taxon>
        <taxon>Actinomycetes</taxon>
        <taxon>Kitasatosporales</taxon>
        <taxon>Streptomycetaceae</taxon>
        <taxon>Streptomyces</taxon>
    </lineage>
</organism>
<gene>
    <name evidence="4" type="ORF">FCH28_14400</name>
</gene>
<dbReference type="Proteomes" id="UP000308697">
    <property type="component" value="Unassembled WGS sequence"/>
</dbReference>
<feature type="domain" description="NodB homology" evidence="3">
    <location>
        <begin position="174"/>
        <end position="296"/>
    </location>
</feature>
<comment type="caution">
    <text evidence="4">The sequence shown here is derived from an EMBL/GenBank/DDBJ whole genome shotgun (WGS) entry which is preliminary data.</text>
</comment>
<evidence type="ECO:0000313" key="5">
    <source>
        <dbReference type="Proteomes" id="UP000308697"/>
    </source>
</evidence>
<keyword evidence="4" id="KW-0119">Carbohydrate metabolism</keyword>
<feature type="region of interest" description="Disordered" evidence="2">
    <location>
        <begin position="70"/>
        <end position="110"/>
    </location>
</feature>
<keyword evidence="4" id="KW-0326">Glycosidase</keyword>
<dbReference type="Pfam" id="PF01522">
    <property type="entry name" value="Polysacc_deac_1"/>
    <property type="match status" value="1"/>
</dbReference>
<dbReference type="EMBL" id="SUMB01000004">
    <property type="protein sequence ID" value="TJZ54337.1"/>
    <property type="molecule type" value="Genomic_DNA"/>
</dbReference>
<evidence type="ECO:0000259" key="3">
    <source>
        <dbReference type="Pfam" id="PF01522"/>
    </source>
</evidence>
<dbReference type="GO" id="GO:0016810">
    <property type="term" value="F:hydrolase activity, acting on carbon-nitrogen (but not peptide) bonds"/>
    <property type="evidence" value="ECO:0007669"/>
    <property type="project" value="InterPro"/>
</dbReference>